<feature type="region of interest" description="Disordered" evidence="1">
    <location>
        <begin position="54"/>
        <end position="73"/>
    </location>
</feature>
<dbReference type="AlphaFoldDB" id="A0A2C5YK86"/>
<feature type="compositionally biased region" description="Basic residues" evidence="1">
    <location>
        <begin position="59"/>
        <end position="69"/>
    </location>
</feature>
<dbReference type="GO" id="GO:0032543">
    <property type="term" value="P:mitochondrial translation"/>
    <property type="evidence" value="ECO:0007669"/>
    <property type="project" value="InterPro"/>
</dbReference>
<dbReference type="InterPro" id="IPR042831">
    <property type="entry name" value="Ribosomal_mL40_fung"/>
</dbReference>
<dbReference type="Proteomes" id="UP000224854">
    <property type="component" value="Unassembled WGS sequence"/>
</dbReference>
<comment type="caution">
    <text evidence="2">The sequence shown here is derived from an EMBL/GenBank/DDBJ whole genome shotgun (WGS) entry which is preliminary data.</text>
</comment>
<proteinExistence type="predicted"/>
<dbReference type="GO" id="GO:0005739">
    <property type="term" value="C:mitochondrion"/>
    <property type="evidence" value="ECO:0007669"/>
    <property type="project" value="GOC"/>
</dbReference>
<dbReference type="PANTHER" id="PTHR39150:SF1">
    <property type="entry name" value="LARGE RIBOSOMAL SUBUNIT PROTEIN ML40"/>
    <property type="match status" value="1"/>
</dbReference>
<reference evidence="2 3" key="1">
    <citation type="submission" date="2017-06" db="EMBL/GenBank/DDBJ databases">
        <title>Ant-infecting Ophiocordyceps genomes reveal a high diversity of potential behavioral manipulation genes and a possible major role for enterotoxins.</title>
        <authorList>
            <person name="De Bekker C."/>
            <person name="Evans H.C."/>
            <person name="Brachmann A."/>
            <person name="Hughes D.P."/>
        </authorList>
    </citation>
    <scope>NUCLEOTIDE SEQUENCE [LARGE SCALE GENOMIC DNA]</scope>
    <source>
        <strain evidence="2 3">1348a</strain>
    </source>
</reference>
<dbReference type="EMBL" id="NJEU01001213">
    <property type="protein sequence ID" value="PHH68116.1"/>
    <property type="molecule type" value="Genomic_DNA"/>
</dbReference>
<dbReference type="OrthoDB" id="2098203at2759"/>
<dbReference type="PANTHER" id="PTHR39150">
    <property type="entry name" value="54S RIBOSOMAL PROTEIN L28, MITOCHONDRIAL"/>
    <property type="match status" value="1"/>
</dbReference>
<evidence type="ECO:0000313" key="2">
    <source>
        <dbReference type="EMBL" id="PHH68116.1"/>
    </source>
</evidence>
<keyword evidence="3" id="KW-1185">Reference proteome</keyword>
<organism evidence="2 3">
    <name type="scientific">Ophiocordyceps australis</name>
    <dbReference type="NCBI Taxonomy" id="1399860"/>
    <lineage>
        <taxon>Eukaryota</taxon>
        <taxon>Fungi</taxon>
        <taxon>Dikarya</taxon>
        <taxon>Ascomycota</taxon>
        <taxon>Pezizomycotina</taxon>
        <taxon>Sordariomycetes</taxon>
        <taxon>Hypocreomycetidae</taxon>
        <taxon>Hypocreales</taxon>
        <taxon>Ophiocordycipitaceae</taxon>
        <taxon>Ophiocordyceps</taxon>
    </lineage>
</organism>
<evidence type="ECO:0000313" key="3">
    <source>
        <dbReference type="Proteomes" id="UP000224854"/>
    </source>
</evidence>
<name>A0A2C5YK86_9HYPO</name>
<accession>A0A2C5YK86</accession>
<gene>
    <name evidence="2" type="ORF">CDD82_829</name>
</gene>
<dbReference type="GO" id="GO:0003735">
    <property type="term" value="F:structural constituent of ribosome"/>
    <property type="evidence" value="ECO:0007669"/>
    <property type="project" value="InterPro"/>
</dbReference>
<sequence length="195" mass="22605">MSLLLSWSRGLFGPRGGSLSVPANKTSCAFSTSPVAAGAGKSKTQMATLLRKAQEARAKAKTGPRKGKGPHSEFWPRIRVLRQDMFISAPPALRMGRLRHLRHWTIHRAWQLYRRNVKAAFETERQRIYAGMYWACEELRRTQWPANRPEGYLYRASQEKKGVWKTPSVIPIEYTRYQTETPPLVPWNHDWKRMQ</sequence>
<dbReference type="Gene3D" id="6.10.250.3440">
    <property type="match status" value="1"/>
</dbReference>
<protein>
    <submittedName>
        <fullName evidence="2">Uncharacterized protein</fullName>
    </submittedName>
</protein>
<evidence type="ECO:0000256" key="1">
    <source>
        <dbReference type="SAM" id="MobiDB-lite"/>
    </source>
</evidence>